<dbReference type="GeneID" id="28829835"/>
<dbReference type="RefSeq" id="XP_018068629.1">
    <property type="nucleotide sequence ID" value="XM_018220109.1"/>
</dbReference>
<protein>
    <submittedName>
        <fullName evidence="1">Uncharacterized protein</fullName>
    </submittedName>
</protein>
<proteinExistence type="predicted"/>
<dbReference type="InParanoid" id="A0A194X2N0"/>
<evidence type="ECO:0000313" key="1">
    <source>
        <dbReference type="EMBL" id="KUJ14274.1"/>
    </source>
</evidence>
<sequence>MMENAKRLAFSKITLTFESAITWDLGILVDETFDWLNGIKISDTSKVGILSSPKFTDLIKSAAPQLAQTNFQLMMYAISLAYSRPAKHVLSIADIHKIGCIAGHELLKALEQCMRPQSLNHCSANDLRALFLMVFGTVLAFMLEAASSRWHKQGMFDWRASSPNDTHLVPAQTAISYRCPSVKAQSGADSERNIPMLEVQFSLKTTEVADPLVNSSHVLQLSETKTADSDAQTHSYNPFNGQSQAHDLGATNGENVPALWISQRATPGKAIQSVEESTSDISSTLPLALEQYASTPISLERDENLQVFDSDLEEKDEVEEDPCSSLHRSMWFRNVSATQFPGHECNQVSRYRTFSATLVVRTLAEYHHAMSV</sequence>
<dbReference type="KEGG" id="psco:LY89DRAFT_736319"/>
<dbReference type="OrthoDB" id="5426982at2759"/>
<dbReference type="EMBL" id="KQ947420">
    <property type="protein sequence ID" value="KUJ14274.1"/>
    <property type="molecule type" value="Genomic_DNA"/>
</dbReference>
<organism evidence="1 2">
    <name type="scientific">Mollisia scopiformis</name>
    <name type="common">Conifer needle endophyte fungus</name>
    <name type="synonym">Phialocephala scopiformis</name>
    <dbReference type="NCBI Taxonomy" id="149040"/>
    <lineage>
        <taxon>Eukaryota</taxon>
        <taxon>Fungi</taxon>
        <taxon>Dikarya</taxon>
        <taxon>Ascomycota</taxon>
        <taxon>Pezizomycotina</taxon>
        <taxon>Leotiomycetes</taxon>
        <taxon>Helotiales</taxon>
        <taxon>Mollisiaceae</taxon>
        <taxon>Mollisia</taxon>
    </lineage>
</organism>
<name>A0A194X2N0_MOLSC</name>
<gene>
    <name evidence="1" type="ORF">LY89DRAFT_736319</name>
</gene>
<accession>A0A194X2N0</accession>
<dbReference type="Proteomes" id="UP000070700">
    <property type="component" value="Unassembled WGS sequence"/>
</dbReference>
<evidence type="ECO:0000313" key="2">
    <source>
        <dbReference type="Proteomes" id="UP000070700"/>
    </source>
</evidence>
<dbReference type="AlphaFoldDB" id="A0A194X2N0"/>
<reference evidence="1 2" key="1">
    <citation type="submission" date="2015-10" db="EMBL/GenBank/DDBJ databases">
        <title>Full genome of DAOMC 229536 Phialocephala scopiformis, a fungal endophyte of spruce producing the potent anti-insectan compound rugulosin.</title>
        <authorList>
            <consortium name="DOE Joint Genome Institute"/>
            <person name="Walker A.K."/>
            <person name="Frasz S.L."/>
            <person name="Seifert K.A."/>
            <person name="Miller J.D."/>
            <person name="Mondo S.J."/>
            <person name="Labutti K."/>
            <person name="Lipzen A."/>
            <person name="Dockter R."/>
            <person name="Kennedy M."/>
            <person name="Grigoriev I.V."/>
            <person name="Spatafora J.W."/>
        </authorList>
    </citation>
    <scope>NUCLEOTIDE SEQUENCE [LARGE SCALE GENOMIC DNA]</scope>
    <source>
        <strain evidence="1 2">CBS 120377</strain>
    </source>
</reference>
<keyword evidence="2" id="KW-1185">Reference proteome</keyword>